<name>A0A3B7RCV9_9BACT</name>
<dbReference type="Proteomes" id="UP000262802">
    <property type="component" value="Chromosome"/>
</dbReference>
<accession>A0A3B7RCV9</accession>
<gene>
    <name evidence="1" type="ORF">D3Y59_08705</name>
</gene>
<proteinExistence type="predicted"/>
<dbReference type="InterPro" id="IPR014985">
    <property type="entry name" value="WbqC"/>
</dbReference>
<dbReference type="KEGG" id="hyh:D3Y59_08705"/>
<dbReference type="OrthoDB" id="3611744at2"/>
<keyword evidence="2" id="KW-1185">Reference proteome</keyword>
<evidence type="ECO:0000313" key="1">
    <source>
        <dbReference type="EMBL" id="AYA37126.1"/>
    </source>
</evidence>
<sequence length="232" mass="25769">MRIAIMQPYLFPYVGYFQLLHCADAFVLLDDVAFIKKGWINRNRILVNGAEHLFTIPIASGSQNKLIKDTHLHTDQKCRRKVLTTIRQAYSTAPGLARFFPLIEHILLSSETDLTTLVLRSLQLINDYVAAPVPLLRSSAIDKNNQLSGQGRIIELCKRLGATEYVNASGGVELYASSDFANAGIALRFLQPNLQPYPQGTTAFVPGLSVIDLLMHNTPEQARAMFGQGTLR</sequence>
<protein>
    <recommendedName>
        <fullName evidence="3">WbqC family protein</fullName>
    </recommendedName>
</protein>
<evidence type="ECO:0000313" key="2">
    <source>
        <dbReference type="Proteomes" id="UP000262802"/>
    </source>
</evidence>
<dbReference type="Pfam" id="PF08889">
    <property type="entry name" value="WbqC"/>
    <property type="match status" value="1"/>
</dbReference>
<dbReference type="EMBL" id="CP032317">
    <property type="protein sequence ID" value="AYA37126.1"/>
    <property type="molecule type" value="Genomic_DNA"/>
</dbReference>
<evidence type="ECO:0008006" key="3">
    <source>
        <dbReference type="Google" id="ProtNLM"/>
    </source>
</evidence>
<reference evidence="1 2" key="1">
    <citation type="submission" date="2018-09" db="EMBL/GenBank/DDBJ databases">
        <title>Hymenobacter medium sp. nov., isolated from R2A medium.</title>
        <authorList>
            <person name="Yingchao G."/>
        </authorList>
    </citation>
    <scope>NUCLEOTIDE SEQUENCE [LARGE SCALE GENOMIC DNA]</scope>
    <source>
        <strain evidence="2">sh-6</strain>
    </source>
</reference>
<dbReference type="AlphaFoldDB" id="A0A3B7RCV9"/>
<organism evidence="1 2">
    <name type="scientific">Hymenobacter oligotrophus</name>
    <dbReference type="NCBI Taxonomy" id="2319843"/>
    <lineage>
        <taxon>Bacteria</taxon>
        <taxon>Pseudomonadati</taxon>
        <taxon>Bacteroidota</taxon>
        <taxon>Cytophagia</taxon>
        <taxon>Cytophagales</taxon>
        <taxon>Hymenobacteraceae</taxon>
        <taxon>Hymenobacter</taxon>
    </lineage>
</organism>
<dbReference type="RefSeq" id="WP_119444702.1">
    <property type="nucleotide sequence ID" value="NZ_CP032317.1"/>
</dbReference>